<keyword evidence="6" id="KW-1185">Reference proteome</keyword>
<dbReference type="SUPFAM" id="SSF52540">
    <property type="entry name" value="P-loop containing nucleoside triphosphate hydrolases"/>
    <property type="match status" value="1"/>
</dbReference>
<evidence type="ECO:0000259" key="4">
    <source>
        <dbReference type="PROSITE" id="PS50893"/>
    </source>
</evidence>
<name>A0A6C0GKM5_9BACT</name>
<proteinExistence type="predicted"/>
<dbReference type="GO" id="GO:0016887">
    <property type="term" value="F:ATP hydrolysis activity"/>
    <property type="evidence" value="ECO:0007669"/>
    <property type="project" value="InterPro"/>
</dbReference>
<dbReference type="PROSITE" id="PS00211">
    <property type="entry name" value="ABC_TRANSPORTER_1"/>
    <property type="match status" value="1"/>
</dbReference>
<evidence type="ECO:0000313" key="6">
    <source>
        <dbReference type="Proteomes" id="UP000480178"/>
    </source>
</evidence>
<protein>
    <submittedName>
        <fullName evidence="5">ABC transporter ATP-binding protein</fullName>
    </submittedName>
</protein>
<evidence type="ECO:0000256" key="2">
    <source>
        <dbReference type="ARBA" id="ARBA00022741"/>
    </source>
</evidence>
<dbReference type="Pfam" id="PF00005">
    <property type="entry name" value="ABC_tran"/>
    <property type="match status" value="1"/>
</dbReference>
<dbReference type="InterPro" id="IPR003439">
    <property type="entry name" value="ABC_transporter-like_ATP-bd"/>
</dbReference>
<accession>A0A6C0GKM5</accession>
<dbReference type="GO" id="GO:0005524">
    <property type="term" value="F:ATP binding"/>
    <property type="evidence" value="ECO:0007669"/>
    <property type="project" value="UniProtKB-KW"/>
</dbReference>
<sequence length="240" mass="26982">MASVEVNNIVAGYGDKLLIRNLSFIGGSPVFIAIIGHNGSGKTTLFKALTAQIAFTGSIHIYNHTIKPGSAPASKGLVALLAQKNTVSFSIPVKELVVMGRFRLKRFFEAYNSTDYKEVITILDELGMSHLAERNFLELSGGEQQMIWLAQLMVQDARVYLLDEPTQQLDVYNKKRVFELMMSWVKNHNKTVLCITHDLHYLEQMEGYLLNLSAVNPVLEPINHSSVERNIQLLENKQSF</sequence>
<dbReference type="AlphaFoldDB" id="A0A6C0GKM5"/>
<dbReference type="InterPro" id="IPR050153">
    <property type="entry name" value="Metal_Ion_Import_ABC"/>
</dbReference>
<evidence type="ECO:0000256" key="3">
    <source>
        <dbReference type="ARBA" id="ARBA00022840"/>
    </source>
</evidence>
<dbReference type="Gene3D" id="3.40.50.300">
    <property type="entry name" value="P-loop containing nucleotide triphosphate hydrolases"/>
    <property type="match status" value="1"/>
</dbReference>
<dbReference type="PANTHER" id="PTHR42734">
    <property type="entry name" value="METAL TRANSPORT SYSTEM ATP-BINDING PROTEIN TM_0124-RELATED"/>
    <property type="match status" value="1"/>
</dbReference>
<dbReference type="EMBL" id="CP048222">
    <property type="protein sequence ID" value="QHT68202.1"/>
    <property type="molecule type" value="Genomic_DNA"/>
</dbReference>
<keyword evidence="2" id="KW-0547">Nucleotide-binding</keyword>
<gene>
    <name evidence="5" type="ORF">GXP67_16910</name>
</gene>
<dbReference type="KEGG" id="rhoz:GXP67_16910"/>
<dbReference type="RefSeq" id="WP_162444219.1">
    <property type="nucleotide sequence ID" value="NZ_CP048222.1"/>
</dbReference>
<keyword evidence="3 5" id="KW-0067">ATP-binding</keyword>
<feature type="domain" description="ABC transporter" evidence="4">
    <location>
        <begin position="4"/>
        <end position="239"/>
    </location>
</feature>
<organism evidence="5 6">
    <name type="scientific">Rhodocytophaga rosea</name>
    <dbReference type="NCBI Taxonomy" id="2704465"/>
    <lineage>
        <taxon>Bacteria</taxon>
        <taxon>Pseudomonadati</taxon>
        <taxon>Bacteroidota</taxon>
        <taxon>Cytophagia</taxon>
        <taxon>Cytophagales</taxon>
        <taxon>Rhodocytophagaceae</taxon>
        <taxon>Rhodocytophaga</taxon>
    </lineage>
</organism>
<evidence type="ECO:0000313" key="5">
    <source>
        <dbReference type="EMBL" id="QHT68202.1"/>
    </source>
</evidence>
<evidence type="ECO:0000256" key="1">
    <source>
        <dbReference type="ARBA" id="ARBA00022448"/>
    </source>
</evidence>
<dbReference type="Proteomes" id="UP000480178">
    <property type="component" value="Chromosome"/>
</dbReference>
<dbReference type="InterPro" id="IPR003593">
    <property type="entry name" value="AAA+_ATPase"/>
</dbReference>
<keyword evidence="1" id="KW-0813">Transport</keyword>
<dbReference type="SMART" id="SM00382">
    <property type="entry name" value="AAA"/>
    <property type="match status" value="1"/>
</dbReference>
<dbReference type="InterPro" id="IPR027417">
    <property type="entry name" value="P-loop_NTPase"/>
</dbReference>
<dbReference type="InterPro" id="IPR017871">
    <property type="entry name" value="ABC_transporter-like_CS"/>
</dbReference>
<reference evidence="5 6" key="1">
    <citation type="submission" date="2020-01" db="EMBL/GenBank/DDBJ databases">
        <authorList>
            <person name="Kim M.K."/>
        </authorList>
    </citation>
    <scope>NUCLEOTIDE SEQUENCE [LARGE SCALE GENOMIC DNA]</scope>
    <source>
        <strain evidence="5 6">172606-1</strain>
    </source>
</reference>
<dbReference type="PROSITE" id="PS50893">
    <property type="entry name" value="ABC_TRANSPORTER_2"/>
    <property type="match status" value="1"/>
</dbReference>